<reference evidence="1" key="2">
    <citation type="journal article" date="2023" name="Science">
        <title>Genomic signatures of disease resistance in endangered staghorn corals.</title>
        <authorList>
            <person name="Vollmer S.V."/>
            <person name="Selwyn J.D."/>
            <person name="Despard B.A."/>
            <person name="Roesel C.L."/>
        </authorList>
    </citation>
    <scope>NUCLEOTIDE SEQUENCE</scope>
    <source>
        <strain evidence="1">K2</strain>
    </source>
</reference>
<evidence type="ECO:0000313" key="2">
    <source>
        <dbReference type="Proteomes" id="UP001249851"/>
    </source>
</evidence>
<comment type="caution">
    <text evidence="1">The sequence shown here is derived from an EMBL/GenBank/DDBJ whole genome shotgun (WGS) entry which is preliminary data.</text>
</comment>
<keyword evidence="2" id="KW-1185">Reference proteome</keyword>
<dbReference type="AlphaFoldDB" id="A0AAD9Q613"/>
<name>A0AAD9Q613_ACRCE</name>
<evidence type="ECO:0000313" key="1">
    <source>
        <dbReference type="EMBL" id="KAK2555219.1"/>
    </source>
</evidence>
<proteinExistence type="predicted"/>
<gene>
    <name evidence="1" type="ORF">P5673_023199</name>
</gene>
<dbReference type="EMBL" id="JARQWQ010000064">
    <property type="protein sequence ID" value="KAK2555219.1"/>
    <property type="molecule type" value="Genomic_DNA"/>
</dbReference>
<protein>
    <submittedName>
        <fullName evidence="1">Uncharacterized protein</fullName>
    </submittedName>
</protein>
<sequence length="277" mass="32128">MEDHLRSTFLSDPRIKDEGKRFAEHFFCNTEKQDVQLLVTGFCRKFSTNNIPTYRKAAFAVSWMKFLCNFHPGKATQERMIVERILKNMKPHLEKKRASLHRMIKLLEETLTGKEGHGELSDKRRPIMIKELEILRDLVAKDKSVIPSSLKSLDKGNLIFPRIELLSFLRSVDNEVRKFATDSNLKKYPSKFLSVCQNAVNERLEMDFRLIVVSIVEVEAASDKEIVDGLFWALVSKLANTRINEFLNARMERELKGQGKVVKRENMLWQLNASSIQ</sequence>
<reference evidence="1" key="1">
    <citation type="journal article" date="2023" name="G3 (Bethesda)">
        <title>Whole genome assembly and annotation of the endangered Caribbean coral Acropora cervicornis.</title>
        <authorList>
            <person name="Selwyn J.D."/>
            <person name="Vollmer S.V."/>
        </authorList>
    </citation>
    <scope>NUCLEOTIDE SEQUENCE</scope>
    <source>
        <strain evidence="1">K2</strain>
    </source>
</reference>
<organism evidence="1 2">
    <name type="scientific">Acropora cervicornis</name>
    <name type="common">Staghorn coral</name>
    <dbReference type="NCBI Taxonomy" id="6130"/>
    <lineage>
        <taxon>Eukaryota</taxon>
        <taxon>Metazoa</taxon>
        <taxon>Cnidaria</taxon>
        <taxon>Anthozoa</taxon>
        <taxon>Hexacorallia</taxon>
        <taxon>Scleractinia</taxon>
        <taxon>Astrocoeniina</taxon>
        <taxon>Acroporidae</taxon>
        <taxon>Acropora</taxon>
    </lineage>
</organism>
<accession>A0AAD9Q613</accession>
<dbReference type="Proteomes" id="UP001249851">
    <property type="component" value="Unassembled WGS sequence"/>
</dbReference>